<evidence type="ECO:0000313" key="3">
    <source>
        <dbReference type="EMBL" id="CAB5014749.1"/>
    </source>
</evidence>
<feature type="transmembrane region" description="Helical" evidence="2">
    <location>
        <begin position="172"/>
        <end position="193"/>
    </location>
</feature>
<dbReference type="PANTHER" id="PTHR41282:SF1">
    <property type="entry name" value="CONSERVED TRANSMEMBRANE PROTEIN-RELATED"/>
    <property type="match status" value="1"/>
</dbReference>
<feature type="transmembrane region" description="Helical" evidence="2">
    <location>
        <begin position="205"/>
        <end position="224"/>
    </location>
</feature>
<accession>A0A6J7QER9</accession>
<keyword evidence="2" id="KW-1133">Transmembrane helix</keyword>
<organism evidence="3">
    <name type="scientific">freshwater metagenome</name>
    <dbReference type="NCBI Taxonomy" id="449393"/>
    <lineage>
        <taxon>unclassified sequences</taxon>
        <taxon>metagenomes</taxon>
        <taxon>ecological metagenomes</taxon>
    </lineage>
</organism>
<evidence type="ECO:0000313" key="4">
    <source>
        <dbReference type="EMBL" id="CAB5064362.1"/>
    </source>
</evidence>
<dbReference type="PIRSF" id="PIRSF009160">
    <property type="entry name" value="UCP009160"/>
    <property type="match status" value="1"/>
</dbReference>
<feature type="transmembrane region" description="Helical" evidence="2">
    <location>
        <begin position="112"/>
        <end position="133"/>
    </location>
</feature>
<reference evidence="3" key="1">
    <citation type="submission" date="2020-05" db="EMBL/GenBank/DDBJ databases">
        <authorList>
            <person name="Chiriac C."/>
            <person name="Salcher M."/>
            <person name="Ghai R."/>
            <person name="Kavagutti S V."/>
        </authorList>
    </citation>
    <scope>NUCLEOTIDE SEQUENCE</scope>
</reference>
<dbReference type="Pfam" id="PF12811">
    <property type="entry name" value="BaxI_1"/>
    <property type="match status" value="1"/>
</dbReference>
<keyword evidence="2" id="KW-0472">Membrane</keyword>
<dbReference type="AlphaFoldDB" id="A0A6J7QER9"/>
<dbReference type="EMBL" id="CAFBQU010000014">
    <property type="protein sequence ID" value="CAB5064362.1"/>
    <property type="molecule type" value="Genomic_DNA"/>
</dbReference>
<feature type="transmembrane region" description="Helical" evidence="2">
    <location>
        <begin position="244"/>
        <end position="265"/>
    </location>
</feature>
<name>A0A6J7QER9_9ZZZZ</name>
<sequence length="270" mass="28485">MKQAVQRGWAASEADAGTAKSPKTETIAPLSDGPVSPWGGTRAAGDTMTASGAATATLTLLALLVGAATFGWSLVSEPAAGQVQFPAWILAGVLVGLVCAIGASFRPQYARILGPIYAIAEGVVVGAVSRAYSIEYSGIVLQAVGATLGVFVAMLVMYRTGIIRVNDKFRRVVMSAMVGLLIFYGVSFLFNLLGANITFFNDASLLGIGFSIFVAGLAAANLALDFDFIERGEKEGLPKQMEWFAALGVVITLVWLYLEILRLLAKLREN</sequence>
<dbReference type="PANTHER" id="PTHR41282">
    <property type="entry name" value="CONSERVED TRANSMEMBRANE PROTEIN-RELATED"/>
    <property type="match status" value="1"/>
</dbReference>
<evidence type="ECO:0000256" key="1">
    <source>
        <dbReference type="SAM" id="MobiDB-lite"/>
    </source>
</evidence>
<feature type="transmembrane region" description="Helical" evidence="2">
    <location>
        <begin position="139"/>
        <end position="160"/>
    </location>
</feature>
<dbReference type="EMBL" id="CAFBPN010000016">
    <property type="protein sequence ID" value="CAB5014749.1"/>
    <property type="molecule type" value="Genomic_DNA"/>
</dbReference>
<protein>
    <submittedName>
        <fullName evidence="3">Unannotated protein</fullName>
    </submittedName>
</protein>
<dbReference type="InterPro" id="IPR010539">
    <property type="entry name" value="BaxI_1-like"/>
</dbReference>
<feature type="transmembrane region" description="Helical" evidence="2">
    <location>
        <begin position="87"/>
        <end position="105"/>
    </location>
</feature>
<proteinExistence type="predicted"/>
<feature type="region of interest" description="Disordered" evidence="1">
    <location>
        <begin position="1"/>
        <end position="42"/>
    </location>
</feature>
<gene>
    <name evidence="3" type="ORF">UFOPK4098_00502</name>
    <name evidence="4" type="ORF">UFOPK4347_00735</name>
</gene>
<evidence type="ECO:0000256" key="2">
    <source>
        <dbReference type="SAM" id="Phobius"/>
    </source>
</evidence>
<feature type="transmembrane region" description="Helical" evidence="2">
    <location>
        <begin position="52"/>
        <end position="75"/>
    </location>
</feature>
<keyword evidence="2" id="KW-0812">Transmembrane</keyword>